<keyword evidence="3" id="KW-0378">Hydrolase</keyword>
<evidence type="ECO:0000256" key="2">
    <source>
        <dbReference type="ARBA" id="ARBA00022741"/>
    </source>
</evidence>
<keyword evidence="3" id="KW-0347">Helicase</keyword>
<dbReference type="GO" id="GO:0016887">
    <property type="term" value="F:ATP hydrolysis activity"/>
    <property type="evidence" value="ECO:0007669"/>
    <property type="project" value="TreeGrafter"/>
</dbReference>
<evidence type="ECO:0000313" key="7">
    <source>
        <dbReference type="EMBL" id="KAF2286310.1"/>
    </source>
</evidence>
<dbReference type="GO" id="GO:0006338">
    <property type="term" value="P:chromatin remodeling"/>
    <property type="evidence" value="ECO:0007669"/>
    <property type="project" value="TreeGrafter"/>
</dbReference>
<dbReference type="PROSITE" id="PS51204">
    <property type="entry name" value="HSA"/>
    <property type="match status" value="1"/>
</dbReference>
<evidence type="ECO:0000256" key="1">
    <source>
        <dbReference type="ARBA" id="ARBA00004123"/>
    </source>
</evidence>
<feature type="region of interest" description="Disordered" evidence="5">
    <location>
        <begin position="1"/>
        <end position="21"/>
    </location>
</feature>
<dbReference type="EMBL" id="JAAGAX010000017">
    <property type="protein sequence ID" value="KAF2286310.1"/>
    <property type="molecule type" value="Genomic_DNA"/>
</dbReference>
<gene>
    <name evidence="7" type="ORF">GH714_013743</name>
</gene>
<evidence type="ECO:0000313" key="8">
    <source>
        <dbReference type="Proteomes" id="UP000467840"/>
    </source>
</evidence>
<comment type="subcellular location">
    <subcellularLocation>
        <location evidence="1">Nucleus</location>
    </subcellularLocation>
</comment>
<proteinExistence type="predicted"/>
<feature type="region of interest" description="Disordered" evidence="5">
    <location>
        <begin position="132"/>
        <end position="176"/>
    </location>
</feature>
<evidence type="ECO:0000256" key="5">
    <source>
        <dbReference type="SAM" id="MobiDB-lite"/>
    </source>
</evidence>
<feature type="compositionally biased region" description="Polar residues" evidence="5">
    <location>
        <begin position="1"/>
        <end position="11"/>
    </location>
</feature>
<dbReference type="GO" id="GO:0004386">
    <property type="term" value="F:helicase activity"/>
    <property type="evidence" value="ECO:0007669"/>
    <property type="project" value="UniProtKB-KW"/>
</dbReference>
<reference evidence="7 8" key="1">
    <citation type="journal article" date="2020" name="Mol. Plant">
        <title>The Chromosome-Based Rubber Tree Genome Provides New Insights into Spurge Genome Evolution and Rubber Biosynthesis.</title>
        <authorList>
            <person name="Liu J."/>
            <person name="Shi C."/>
            <person name="Shi C.C."/>
            <person name="Li W."/>
            <person name="Zhang Q.J."/>
            <person name="Zhang Y."/>
            <person name="Li K."/>
            <person name="Lu H.F."/>
            <person name="Shi C."/>
            <person name="Zhu S.T."/>
            <person name="Xiao Z.Y."/>
            <person name="Nan H."/>
            <person name="Yue Y."/>
            <person name="Zhu X.G."/>
            <person name="Wu Y."/>
            <person name="Hong X.N."/>
            <person name="Fan G.Y."/>
            <person name="Tong Y."/>
            <person name="Zhang D."/>
            <person name="Mao C.L."/>
            <person name="Liu Y.L."/>
            <person name="Hao S.J."/>
            <person name="Liu W.Q."/>
            <person name="Lv M.Q."/>
            <person name="Zhang H.B."/>
            <person name="Liu Y."/>
            <person name="Hu-Tang G.R."/>
            <person name="Wang J.P."/>
            <person name="Wang J.H."/>
            <person name="Sun Y.H."/>
            <person name="Ni S.B."/>
            <person name="Chen W.B."/>
            <person name="Zhang X.C."/>
            <person name="Jiao Y.N."/>
            <person name="Eichler E.E."/>
            <person name="Li G.H."/>
            <person name="Liu X."/>
            <person name="Gao L.Z."/>
        </authorList>
    </citation>
    <scope>NUCLEOTIDE SEQUENCE [LARGE SCALE GENOMIC DNA]</scope>
    <source>
        <strain evidence="8">cv. GT1</strain>
        <tissue evidence="7">Leaf</tissue>
    </source>
</reference>
<dbReference type="SMART" id="SM00573">
    <property type="entry name" value="HSA"/>
    <property type="match status" value="1"/>
</dbReference>
<dbReference type="Pfam" id="PF07529">
    <property type="entry name" value="HSA"/>
    <property type="match status" value="1"/>
</dbReference>
<dbReference type="InterPro" id="IPR050520">
    <property type="entry name" value="INO80/SWR1_helicase"/>
</dbReference>
<dbReference type="GO" id="GO:0000812">
    <property type="term" value="C:Swr1 complex"/>
    <property type="evidence" value="ECO:0007669"/>
    <property type="project" value="TreeGrafter"/>
</dbReference>
<feature type="compositionally biased region" description="Basic and acidic residues" evidence="5">
    <location>
        <begin position="132"/>
        <end position="145"/>
    </location>
</feature>
<keyword evidence="8" id="KW-1185">Reference proteome</keyword>
<organism evidence="7 8">
    <name type="scientific">Hevea brasiliensis</name>
    <name type="common">Para rubber tree</name>
    <name type="synonym">Siphonia brasiliensis</name>
    <dbReference type="NCBI Taxonomy" id="3981"/>
    <lineage>
        <taxon>Eukaryota</taxon>
        <taxon>Viridiplantae</taxon>
        <taxon>Streptophyta</taxon>
        <taxon>Embryophyta</taxon>
        <taxon>Tracheophyta</taxon>
        <taxon>Spermatophyta</taxon>
        <taxon>Magnoliopsida</taxon>
        <taxon>eudicotyledons</taxon>
        <taxon>Gunneridae</taxon>
        <taxon>Pentapetalae</taxon>
        <taxon>rosids</taxon>
        <taxon>fabids</taxon>
        <taxon>Malpighiales</taxon>
        <taxon>Euphorbiaceae</taxon>
        <taxon>Crotonoideae</taxon>
        <taxon>Micrandreae</taxon>
        <taxon>Hevea</taxon>
    </lineage>
</organism>
<dbReference type="PANTHER" id="PTHR45685:SF1">
    <property type="entry name" value="HELICASE SRCAP"/>
    <property type="match status" value="1"/>
</dbReference>
<accession>A0A6A6KBL2</accession>
<dbReference type="GO" id="GO:0042393">
    <property type="term" value="F:histone binding"/>
    <property type="evidence" value="ECO:0007669"/>
    <property type="project" value="TreeGrafter"/>
</dbReference>
<dbReference type="GO" id="GO:0003677">
    <property type="term" value="F:DNA binding"/>
    <property type="evidence" value="ECO:0007669"/>
    <property type="project" value="UniProtKB-KW"/>
</dbReference>
<dbReference type="InterPro" id="IPR014012">
    <property type="entry name" value="HSA_dom"/>
</dbReference>
<dbReference type="AlphaFoldDB" id="A0A6A6KBL2"/>
<dbReference type="PANTHER" id="PTHR45685">
    <property type="entry name" value="HELICASE SRCAP-RELATED"/>
    <property type="match status" value="1"/>
</dbReference>
<keyword evidence="4" id="KW-0067">ATP-binding</keyword>
<feature type="compositionally biased region" description="Acidic residues" evidence="5">
    <location>
        <begin position="154"/>
        <end position="176"/>
    </location>
</feature>
<evidence type="ECO:0000259" key="6">
    <source>
        <dbReference type="PROSITE" id="PS51204"/>
    </source>
</evidence>
<dbReference type="Proteomes" id="UP000467840">
    <property type="component" value="Chromosome 3"/>
</dbReference>
<protein>
    <recommendedName>
        <fullName evidence="6">HSA domain-containing protein</fullName>
    </recommendedName>
</protein>
<evidence type="ECO:0000256" key="4">
    <source>
        <dbReference type="ARBA" id="ARBA00022840"/>
    </source>
</evidence>
<name>A0A6A6KBL2_HEVBR</name>
<feature type="domain" description="HSA" evidence="6">
    <location>
        <begin position="45"/>
        <end position="125"/>
    </location>
</feature>
<dbReference type="GO" id="GO:0005524">
    <property type="term" value="F:ATP binding"/>
    <property type="evidence" value="ECO:0007669"/>
    <property type="project" value="UniProtKB-KW"/>
</dbReference>
<comment type="caution">
    <text evidence="7">The sequence shown here is derived from an EMBL/GenBank/DDBJ whole genome shotgun (WGS) entry which is preliminary data.</text>
</comment>
<sequence length="351" mass="40729">MLSATSTTTAKSDPERANSEEVAQLTEMMEFSSKESMQRKRKRALEACREPRLPKTHRDHVLEEMLWLSKDFESERKWKLAQAKKVALRPARGCWIRLPGKKRTSRYSTMLAENLVDKPLQKYSVLDQQNIPHEERQQNDTKEPGSAEPQSDTGYDDGDYDVQSDESEDDEHTIEEDEALITAEERQEEWAALRNEIDIPIEELLKRYALEKGKGKDYFAISDTEMSSLPFNAGQRCVSCEVNGALVMPENHLLEIETGETRNQSNVTDNLTKDHILYDFDEEQEDGEFVLANGEEKDDETTLSEEEDLQKLIQTIPQMRFYCCKRRVKFLWKNCLQAIKRPIRSSTMMKF</sequence>
<evidence type="ECO:0000256" key="3">
    <source>
        <dbReference type="ARBA" id="ARBA00022806"/>
    </source>
</evidence>
<keyword evidence="2" id="KW-0547">Nucleotide-binding</keyword>